<protein>
    <submittedName>
        <fullName evidence="1">Uncharacterized protein</fullName>
    </submittedName>
</protein>
<evidence type="ECO:0000313" key="2">
    <source>
        <dbReference type="Proteomes" id="UP000184096"/>
    </source>
</evidence>
<keyword evidence="2" id="KW-1185">Reference proteome</keyword>
<sequence>METTTGPPKETKTAEELASMILADLRQVEGCPKKGVTVIVYGIPWKALLMFGAAAGPVRNKAELQRFFEIITERLQRLYEAIV</sequence>
<dbReference type="RefSeq" id="WP_072820887.1">
    <property type="nucleotide sequence ID" value="NZ_LT670849.1"/>
</dbReference>
<gene>
    <name evidence="1" type="ORF">SAMN05444170_4327</name>
</gene>
<dbReference type="EMBL" id="LT670849">
    <property type="protein sequence ID" value="SHN80452.1"/>
    <property type="molecule type" value="Genomic_DNA"/>
</dbReference>
<name>A0A1M7UBJ3_9BRAD</name>
<proteinExistence type="predicted"/>
<accession>A0A1M7UBJ3</accession>
<dbReference type="Proteomes" id="UP000184096">
    <property type="component" value="Chromosome I"/>
</dbReference>
<reference evidence="2" key="1">
    <citation type="submission" date="2016-11" db="EMBL/GenBank/DDBJ databases">
        <authorList>
            <person name="Varghese N."/>
            <person name="Submissions S."/>
        </authorList>
    </citation>
    <scope>NUCLEOTIDE SEQUENCE [LARGE SCALE GENOMIC DNA]</scope>
    <source>
        <strain evidence="2">GAS401</strain>
    </source>
</reference>
<evidence type="ECO:0000313" key="1">
    <source>
        <dbReference type="EMBL" id="SHN80452.1"/>
    </source>
</evidence>
<organism evidence="1 2">
    <name type="scientific">Bradyrhizobium erythrophlei</name>
    <dbReference type="NCBI Taxonomy" id="1437360"/>
    <lineage>
        <taxon>Bacteria</taxon>
        <taxon>Pseudomonadati</taxon>
        <taxon>Pseudomonadota</taxon>
        <taxon>Alphaproteobacteria</taxon>
        <taxon>Hyphomicrobiales</taxon>
        <taxon>Nitrobacteraceae</taxon>
        <taxon>Bradyrhizobium</taxon>
    </lineage>
</organism>
<dbReference type="AlphaFoldDB" id="A0A1M7UBJ3"/>
<dbReference type="OrthoDB" id="8255086at2"/>